<reference evidence="8 9" key="1">
    <citation type="submission" date="2018-04" db="EMBL/GenBank/DDBJ databases">
        <title>Cupriavidus necator CR12 genome sequencing and assembly.</title>
        <authorList>
            <person name="Ben Fekih I."/>
            <person name="Mazhar H.S."/>
            <person name="Bello S.K."/>
            <person name="Rensing C."/>
        </authorList>
    </citation>
    <scope>NUCLEOTIDE SEQUENCE [LARGE SCALE GENOMIC DNA]</scope>
    <source>
        <strain evidence="8 9">CR12</strain>
    </source>
</reference>
<protein>
    <submittedName>
        <fullName evidence="8">Acyl-CoA dehydrogenase</fullName>
    </submittedName>
</protein>
<evidence type="ECO:0000256" key="4">
    <source>
        <dbReference type="ARBA" id="ARBA00022827"/>
    </source>
</evidence>
<dbReference type="Pfam" id="PF00441">
    <property type="entry name" value="Acyl-CoA_dh_1"/>
    <property type="match status" value="1"/>
</dbReference>
<comment type="similarity">
    <text evidence="2">Belongs to the acyl-CoA dehydrogenase family.</text>
</comment>
<evidence type="ECO:0000313" key="9">
    <source>
        <dbReference type="Proteomes" id="UP000253501"/>
    </source>
</evidence>
<evidence type="ECO:0000259" key="7">
    <source>
        <dbReference type="Pfam" id="PF02771"/>
    </source>
</evidence>
<dbReference type="PANTHER" id="PTHR43884">
    <property type="entry name" value="ACYL-COA DEHYDROGENASE"/>
    <property type="match status" value="1"/>
</dbReference>
<dbReference type="Gene3D" id="2.40.110.10">
    <property type="entry name" value="Butyryl-CoA Dehydrogenase, subunit A, domain 2"/>
    <property type="match status" value="1"/>
</dbReference>
<dbReference type="GO" id="GO:0003995">
    <property type="term" value="F:acyl-CoA dehydrogenase activity"/>
    <property type="evidence" value="ECO:0007669"/>
    <property type="project" value="TreeGrafter"/>
</dbReference>
<dbReference type="RefSeq" id="WP_114132702.1">
    <property type="nucleotide sequence ID" value="NZ_CP068434.1"/>
</dbReference>
<dbReference type="CDD" id="cd00567">
    <property type="entry name" value="ACAD"/>
    <property type="match status" value="1"/>
</dbReference>
<dbReference type="InterPro" id="IPR046373">
    <property type="entry name" value="Acyl-CoA_Oxase/DH_mid-dom_sf"/>
</dbReference>
<keyword evidence="5" id="KW-0560">Oxidoreductase</keyword>
<feature type="domain" description="Acyl-CoA dehydrogenase/oxidase C-terminal" evidence="6">
    <location>
        <begin position="231"/>
        <end position="381"/>
    </location>
</feature>
<evidence type="ECO:0000313" key="8">
    <source>
        <dbReference type="EMBL" id="RCJ07450.1"/>
    </source>
</evidence>
<dbReference type="SUPFAM" id="SSF47203">
    <property type="entry name" value="Acyl-CoA dehydrogenase C-terminal domain-like"/>
    <property type="match status" value="1"/>
</dbReference>
<dbReference type="Proteomes" id="UP000253501">
    <property type="component" value="Unassembled WGS sequence"/>
</dbReference>
<keyword evidence="4" id="KW-0274">FAD</keyword>
<comment type="caution">
    <text evidence="8">The sequence shown here is derived from an EMBL/GenBank/DDBJ whole genome shotgun (WGS) entry which is preliminary data.</text>
</comment>
<organism evidence="8 9">
    <name type="scientific">Cupriavidus necator</name>
    <name type="common">Alcaligenes eutrophus</name>
    <name type="synonym">Ralstonia eutropha</name>
    <dbReference type="NCBI Taxonomy" id="106590"/>
    <lineage>
        <taxon>Bacteria</taxon>
        <taxon>Pseudomonadati</taxon>
        <taxon>Pseudomonadota</taxon>
        <taxon>Betaproteobacteria</taxon>
        <taxon>Burkholderiales</taxon>
        <taxon>Burkholderiaceae</taxon>
        <taxon>Cupriavidus</taxon>
    </lineage>
</organism>
<keyword evidence="3" id="KW-0285">Flavoprotein</keyword>
<dbReference type="PANTHER" id="PTHR43884:SF20">
    <property type="entry name" value="ACYL-COA DEHYDROGENASE FADE28"/>
    <property type="match status" value="1"/>
</dbReference>
<dbReference type="InterPro" id="IPR009100">
    <property type="entry name" value="AcylCoA_DH/oxidase_NM_dom_sf"/>
</dbReference>
<dbReference type="Gene3D" id="1.10.540.10">
    <property type="entry name" value="Acyl-CoA dehydrogenase/oxidase, N-terminal domain"/>
    <property type="match status" value="1"/>
</dbReference>
<sequence length="388" mass="40900">MNFNLNPEQQLLQDSVRRFVDRDYDFEARTALVKAGSRCSAKHWNTFANNGWLAAALPEAQGGLGGTLLDTVLITGQLGRALVIEPYLGCAVLAAQTLRAAATEAQRDALLPSLADGSRKLALAYSEAASRGLPTPVAMRADPAPGGYVLHGVKTLVLGGCDADAFIVSVMTPYATPASAHDGAELRLFVVEADAAGLSRCALPLHDATWAAEVTFDGVFVKADALLGESGSGLPALREGLLHGTAALCAELVGAMEKAIEITSEYLKVRKQFGVPIGSFQALQHRMADMAAEMEVARSMLYALLASIETDAPEAAERTASQAKALIGRAAKYVCGQAIQLHGGIGMTEEYTVGHYFKRAVVADALFGNADLHESCVAQALQQSLTVE</sequence>
<dbReference type="InterPro" id="IPR009075">
    <property type="entry name" value="AcylCo_DH/oxidase_C"/>
</dbReference>
<dbReference type="InterPro" id="IPR037069">
    <property type="entry name" value="AcylCoA_DH/ox_N_sf"/>
</dbReference>
<dbReference type="InterPro" id="IPR036250">
    <property type="entry name" value="AcylCo_DH-like_C"/>
</dbReference>
<evidence type="ECO:0000256" key="3">
    <source>
        <dbReference type="ARBA" id="ARBA00022630"/>
    </source>
</evidence>
<gene>
    <name evidence="8" type="ORF">DDK22_15820</name>
</gene>
<feature type="domain" description="Acyl-CoA dehydrogenase/oxidase N-terminal" evidence="7">
    <location>
        <begin position="7"/>
        <end position="117"/>
    </location>
</feature>
<evidence type="ECO:0000256" key="2">
    <source>
        <dbReference type="ARBA" id="ARBA00009347"/>
    </source>
</evidence>
<comment type="cofactor">
    <cofactor evidence="1">
        <name>FAD</name>
        <dbReference type="ChEBI" id="CHEBI:57692"/>
    </cofactor>
</comment>
<proteinExistence type="inferred from homology"/>
<evidence type="ECO:0000256" key="1">
    <source>
        <dbReference type="ARBA" id="ARBA00001974"/>
    </source>
</evidence>
<dbReference type="Pfam" id="PF02771">
    <property type="entry name" value="Acyl-CoA_dh_N"/>
    <property type="match status" value="1"/>
</dbReference>
<accession>A0A367PHW6</accession>
<dbReference type="Gene3D" id="1.20.140.10">
    <property type="entry name" value="Butyryl-CoA Dehydrogenase, subunit A, domain 3"/>
    <property type="match status" value="1"/>
</dbReference>
<dbReference type="EMBL" id="QDHA01000037">
    <property type="protein sequence ID" value="RCJ07450.1"/>
    <property type="molecule type" value="Genomic_DNA"/>
</dbReference>
<dbReference type="GO" id="GO:0050660">
    <property type="term" value="F:flavin adenine dinucleotide binding"/>
    <property type="evidence" value="ECO:0007669"/>
    <property type="project" value="InterPro"/>
</dbReference>
<name>A0A367PHW6_CUPNE</name>
<evidence type="ECO:0000256" key="5">
    <source>
        <dbReference type="ARBA" id="ARBA00023002"/>
    </source>
</evidence>
<evidence type="ECO:0000259" key="6">
    <source>
        <dbReference type="Pfam" id="PF00441"/>
    </source>
</evidence>
<dbReference type="InterPro" id="IPR013786">
    <property type="entry name" value="AcylCoA_DH/ox_N"/>
</dbReference>
<dbReference type="AlphaFoldDB" id="A0A367PHW6"/>
<dbReference type="SUPFAM" id="SSF56645">
    <property type="entry name" value="Acyl-CoA dehydrogenase NM domain-like"/>
    <property type="match status" value="1"/>
</dbReference>